<evidence type="ECO:0000313" key="2">
    <source>
        <dbReference type="EMBL" id="MEE1672964.1"/>
    </source>
</evidence>
<dbReference type="Proteomes" id="UP001310248">
    <property type="component" value="Unassembled WGS sequence"/>
</dbReference>
<protein>
    <recommendedName>
        <fullName evidence="4">Porin</fullName>
    </recommendedName>
</protein>
<evidence type="ECO:0008006" key="4">
    <source>
        <dbReference type="Google" id="ProtNLM"/>
    </source>
</evidence>
<feature type="signal peptide" evidence="1">
    <location>
        <begin position="1"/>
        <end position="21"/>
    </location>
</feature>
<accession>A0ABU7G1W5</accession>
<organism evidence="2 3">
    <name type="scientific">Agarivorans aestuarii</name>
    <dbReference type="NCBI Taxonomy" id="1563703"/>
    <lineage>
        <taxon>Bacteria</taxon>
        <taxon>Pseudomonadati</taxon>
        <taxon>Pseudomonadota</taxon>
        <taxon>Gammaproteobacteria</taxon>
        <taxon>Alteromonadales</taxon>
        <taxon>Alteromonadaceae</taxon>
        <taxon>Agarivorans</taxon>
    </lineage>
</organism>
<dbReference type="EMBL" id="JAYDYW010000004">
    <property type="protein sequence ID" value="MEE1672964.1"/>
    <property type="molecule type" value="Genomic_DNA"/>
</dbReference>
<keyword evidence="1" id="KW-0732">Signal</keyword>
<keyword evidence="3" id="KW-1185">Reference proteome</keyword>
<gene>
    <name evidence="2" type="ORF">SNR37_002375</name>
</gene>
<comment type="caution">
    <text evidence="2">The sequence shown here is derived from an EMBL/GenBank/DDBJ whole genome shotgun (WGS) entry which is preliminary data.</text>
</comment>
<dbReference type="RefSeq" id="WP_329774349.1">
    <property type="nucleotide sequence ID" value="NZ_JAYDYW010000004.1"/>
</dbReference>
<evidence type="ECO:0000313" key="3">
    <source>
        <dbReference type="Proteomes" id="UP001310248"/>
    </source>
</evidence>
<sequence length="397" mass="45556">MKNFILLLLTSLSVVFFPAQAKGKLSWGGFVSASYIDVNANNYYGYNSGDSGPVLEAGLRGFWYINPNWSVSGLVIAQESGDWFESGVEVDYLSLNYKVPTNEDWELGFKLGRFKISNGIYGETRDVPFTRPSIVLPLSVYPHILKEQSLRADGVRLDLDYFTLNGQQYTFAASIGKEAFDESFSRRFFGQEQGGTFESEWNSSLHFSARPNANWYLGLEYRRLKMHLKDSIDLAPSASPVSLPFDFTIDTDQYIASLQYAQQSYELTGEFTMRRGGTYAEGKTDASKPLAPIFDGSIDMNAYYLQGIYIVNQQWNLLARYDNSHFIDDDIETNLRDLEDFTLGATWNFHRNFQLKLEHHWFVGTSMLPPVRDLNPTRNNNPERYWRLFALQLSYRF</sequence>
<name>A0ABU7G1W5_9ALTE</name>
<feature type="chain" id="PRO_5047456357" description="Porin" evidence="1">
    <location>
        <begin position="22"/>
        <end position="397"/>
    </location>
</feature>
<dbReference type="SUPFAM" id="SSF56935">
    <property type="entry name" value="Porins"/>
    <property type="match status" value="1"/>
</dbReference>
<evidence type="ECO:0000256" key="1">
    <source>
        <dbReference type="SAM" id="SignalP"/>
    </source>
</evidence>
<reference evidence="3" key="1">
    <citation type="submission" date="2023-07" db="EMBL/GenBank/DDBJ databases">
        <title>Draft genome sequence of Agarivorans aestuarii strain ZMCS4, a CAZymes producing bacteria isolated from the marine brown algae Clodostephus spongiosus.</title>
        <authorList>
            <person name="Lorente B."/>
            <person name="Cabral C."/>
            <person name="Frias J."/>
            <person name="Faria J."/>
            <person name="Toubarro D."/>
        </authorList>
    </citation>
    <scope>NUCLEOTIDE SEQUENCE [LARGE SCALE GENOMIC DNA]</scope>
    <source>
        <strain evidence="3">ZMCS4</strain>
    </source>
</reference>
<proteinExistence type="predicted"/>